<dbReference type="EMBL" id="BMAV01019906">
    <property type="protein sequence ID" value="GFY73198.1"/>
    <property type="molecule type" value="Genomic_DNA"/>
</dbReference>
<reference evidence="1" key="1">
    <citation type="submission" date="2020-08" db="EMBL/GenBank/DDBJ databases">
        <title>Multicomponent nature underlies the extraordinary mechanical properties of spider dragline silk.</title>
        <authorList>
            <person name="Kono N."/>
            <person name="Nakamura H."/>
            <person name="Mori M."/>
            <person name="Yoshida Y."/>
            <person name="Ohtoshi R."/>
            <person name="Malay A.D."/>
            <person name="Moran D.A.P."/>
            <person name="Tomita M."/>
            <person name="Numata K."/>
            <person name="Arakawa K."/>
        </authorList>
    </citation>
    <scope>NUCLEOTIDE SEQUENCE</scope>
</reference>
<proteinExistence type="predicted"/>
<dbReference type="Proteomes" id="UP000886998">
    <property type="component" value="Unassembled WGS sequence"/>
</dbReference>
<comment type="caution">
    <text evidence="1">The sequence shown here is derived from an EMBL/GenBank/DDBJ whole genome shotgun (WGS) entry which is preliminary data.</text>
</comment>
<sequence length="94" mass="10497">MKSGAYKTELVAKFSFSCLKNSGHSEFPLMFPLSDFLFNGSVNGATKLENIGMYCRSYPATPKTLTSALFLEIDKSIIAVTFNFELETAFLRHN</sequence>
<gene>
    <name evidence="1" type="ORF">TNIN_383791</name>
</gene>
<organism evidence="1 2">
    <name type="scientific">Trichonephila inaurata madagascariensis</name>
    <dbReference type="NCBI Taxonomy" id="2747483"/>
    <lineage>
        <taxon>Eukaryota</taxon>
        <taxon>Metazoa</taxon>
        <taxon>Ecdysozoa</taxon>
        <taxon>Arthropoda</taxon>
        <taxon>Chelicerata</taxon>
        <taxon>Arachnida</taxon>
        <taxon>Araneae</taxon>
        <taxon>Araneomorphae</taxon>
        <taxon>Entelegynae</taxon>
        <taxon>Araneoidea</taxon>
        <taxon>Nephilidae</taxon>
        <taxon>Trichonephila</taxon>
        <taxon>Trichonephila inaurata</taxon>
    </lineage>
</organism>
<name>A0A8X6YLX3_9ARAC</name>
<protein>
    <submittedName>
        <fullName evidence="1">Uncharacterized protein</fullName>
    </submittedName>
</protein>
<dbReference type="AlphaFoldDB" id="A0A8X6YLX3"/>
<evidence type="ECO:0000313" key="2">
    <source>
        <dbReference type="Proteomes" id="UP000886998"/>
    </source>
</evidence>
<accession>A0A8X6YLX3</accession>
<keyword evidence="2" id="KW-1185">Reference proteome</keyword>
<evidence type="ECO:0000313" key="1">
    <source>
        <dbReference type="EMBL" id="GFY73198.1"/>
    </source>
</evidence>